<gene>
    <name evidence="1" type="ORF">RPERSI_LOCUS20261</name>
</gene>
<sequence>VASIEEGRLEGKTLVLTSKCVTRSSTAKPPHVTEFRRTWTVDQDNNVLTYTFDMATSDKPMAPHLSAILYRVSK</sequence>
<proteinExistence type="predicted"/>
<feature type="non-terminal residue" evidence="1">
    <location>
        <position position="1"/>
    </location>
</feature>
<reference evidence="1" key="1">
    <citation type="submission" date="2021-06" db="EMBL/GenBank/DDBJ databases">
        <authorList>
            <person name="Kallberg Y."/>
            <person name="Tangrot J."/>
            <person name="Rosling A."/>
        </authorList>
    </citation>
    <scope>NUCLEOTIDE SEQUENCE</scope>
    <source>
        <strain evidence="1">MA461A</strain>
    </source>
</reference>
<evidence type="ECO:0000313" key="1">
    <source>
        <dbReference type="EMBL" id="CAG8796975.1"/>
    </source>
</evidence>
<evidence type="ECO:0000313" key="2">
    <source>
        <dbReference type="Proteomes" id="UP000789920"/>
    </source>
</evidence>
<comment type="caution">
    <text evidence="1">The sequence shown here is derived from an EMBL/GenBank/DDBJ whole genome shotgun (WGS) entry which is preliminary data.</text>
</comment>
<protein>
    <submittedName>
        <fullName evidence="1">20520_t:CDS:1</fullName>
    </submittedName>
</protein>
<name>A0ACA9RK03_9GLOM</name>
<dbReference type="Proteomes" id="UP000789920">
    <property type="component" value="Unassembled WGS sequence"/>
</dbReference>
<accession>A0ACA9RK03</accession>
<keyword evidence="2" id="KW-1185">Reference proteome</keyword>
<organism evidence="1 2">
    <name type="scientific">Racocetra persica</name>
    <dbReference type="NCBI Taxonomy" id="160502"/>
    <lineage>
        <taxon>Eukaryota</taxon>
        <taxon>Fungi</taxon>
        <taxon>Fungi incertae sedis</taxon>
        <taxon>Mucoromycota</taxon>
        <taxon>Glomeromycotina</taxon>
        <taxon>Glomeromycetes</taxon>
        <taxon>Diversisporales</taxon>
        <taxon>Gigasporaceae</taxon>
        <taxon>Racocetra</taxon>
    </lineage>
</organism>
<dbReference type="EMBL" id="CAJVQC010056891">
    <property type="protein sequence ID" value="CAG8796975.1"/>
    <property type="molecule type" value="Genomic_DNA"/>
</dbReference>